<dbReference type="PANTHER" id="PTHR47245:SF2">
    <property type="entry name" value="PEPTIDYL-PROLYL CIS-TRANS ISOMERASE HP_0175-RELATED"/>
    <property type="match status" value="1"/>
</dbReference>
<keyword evidence="1" id="KW-0413">Isomerase</keyword>
<proteinExistence type="predicted"/>
<dbReference type="KEGG" id="ial:IALB_2729"/>
<dbReference type="STRING" id="945713.IALB_2729"/>
<gene>
    <name evidence="3" type="ordered locus">IALB_2729</name>
</gene>
<dbReference type="EMBL" id="CP003418">
    <property type="protein sequence ID" value="AFH50432.1"/>
    <property type="molecule type" value="Genomic_DNA"/>
</dbReference>
<evidence type="ECO:0000256" key="1">
    <source>
        <dbReference type="PROSITE-ProRule" id="PRU00278"/>
    </source>
</evidence>
<dbReference type="InterPro" id="IPR046357">
    <property type="entry name" value="PPIase_dom_sf"/>
</dbReference>
<name>I0AN75_IGNAJ</name>
<sequence>MVDIANMKIRYILFVVFVILIQSESITQPLNQPYVARVGSKVINDSEFLERYEFTPGFRRHIQKMEDSNKLEFLFTLIAEKLFSLEAKNLGFDTTEVIQFSRKAFERMFVRDKLFQEEIRNKISVTEKELIEATLKNNSKLYVNFLFSQDKDEIEQLYNYLMQGISFDSILVESPEYEEQKEPIEVLFGQMEESIEDSLYKMKVGQFTKPMLTPDGWYIFKLVNKSQNFFLTDEDKENAKKTVARIVENRKLIKRQKEFYAEYFRNKKVDVDPKLFEILAQKISSIFEYKRNNFTYQTNQPTYLDAFDVIKIENEIGEDYLSKPFIKFSENPIILKEYIRTLAFDGFNSKEYKINLIRASLDFHTKRFIEHELFYREGLKRGYNKLPEIQNEVERWLDNYLFQMLQSQIVDSIKVSDEEVKEYYELMNKPKAFPTVVNIIEVLTDDINIVDTVLNELKKGTDIRLLAARYSIRDFTKGRNGEFGKFPVTSYGEIGKIAATMQVGDIYGPLKVPEGYSIFKLIEKDTAYVEKPKTFEQVKEQYREDLAFQKAQMKLTDYTYNLAMKYNIELNITELDKIQTTRLPSFGIRNLGFGGKITAVPILAPNVEWAYRWIQHQNKKIIP</sequence>
<dbReference type="InterPro" id="IPR050245">
    <property type="entry name" value="PrsA_foldase"/>
</dbReference>
<dbReference type="PROSITE" id="PS50198">
    <property type="entry name" value="PPIC_PPIASE_2"/>
    <property type="match status" value="2"/>
</dbReference>
<keyword evidence="1" id="KW-0697">Rotamase</keyword>
<dbReference type="Pfam" id="PF13145">
    <property type="entry name" value="Rotamase_2"/>
    <property type="match status" value="1"/>
</dbReference>
<evidence type="ECO:0000259" key="2">
    <source>
        <dbReference type="PROSITE" id="PS50198"/>
    </source>
</evidence>
<reference evidence="3 4" key="1">
    <citation type="journal article" date="2012" name="Front. Microbiol.">
        <title>Complete genome of Ignavibacterium album, a metabolically versatile, flagellated, facultative anaerobe from the phylum Chlorobi.</title>
        <authorList>
            <person name="Liu Z."/>
            <person name="Frigaard N.-U."/>
            <person name="Vogl K."/>
            <person name="Iino T."/>
            <person name="Ohkuma M."/>
            <person name="Overmann J."/>
            <person name="Bryant D.A."/>
        </authorList>
    </citation>
    <scope>NUCLEOTIDE SEQUENCE [LARGE SCALE GENOMIC DNA]</scope>
    <source>
        <strain evidence="4">DSM 19864 / JCM 16511 / NBRC 101810 / Mat9-16</strain>
    </source>
</reference>
<dbReference type="SUPFAM" id="SSF54534">
    <property type="entry name" value="FKBP-like"/>
    <property type="match status" value="2"/>
</dbReference>
<dbReference type="GO" id="GO:0003755">
    <property type="term" value="F:peptidyl-prolyl cis-trans isomerase activity"/>
    <property type="evidence" value="ECO:0007669"/>
    <property type="project" value="UniProtKB-KW"/>
</dbReference>
<accession>I0AN75</accession>
<evidence type="ECO:0000313" key="3">
    <source>
        <dbReference type="EMBL" id="AFH50432.1"/>
    </source>
</evidence>
<feature type="domain" description="PpiC" evidence="2">
    <location>
        <begin position="189"/>
        <end position="224"/>
    </location>
</feature>
<protein>
    <recommendedName>
        <fullName evidence="2">PpiC domain-containing protein</fullName>
    </recommendedName>
</protein>
<dbReference type="AlphaFoldDB" id="I0AN75"/>
<dbReference type="Gene3D" id="3.10.50.40">
    <property type="match status" value="2"/>
</dbReference>
<dbReference type="Proteomes" id="UP000007394">
    <property type="component" value="Chromosome"/>
</dbReference>
<dbReference type="InterPro" id="IPR000297">
    <property type="entry name" value="PPIase_PpiC"/>
</dbReference>
<feature type="domain" description="PpiC" evidence="2">
    <location>
        <begin position="434"/>
        <end position="523"/>
    </location>
</feature>
<dbReference type="PANTHER" id="PTHR47245">
    <property type="entry name" value="PEPTIDYLPROLYL ISOMERASE"/>
    <property type="match status" value="1"/>
</dbReference>
<dbReference type="HOGENOM" id="CLU_432628_0_0_10"/>
<keyword evidence="4" id="KW-1185">Reference proteome</keyword>
<evidence type="ECO:0000313" key="4">
    <source>
        <dbReference type="Proteomes" id="UP000007394"/>
    </source>
</evidence>
<dbReference type="eggNOG" id="COG0760">
    <property type="taxonomic scope" value="Bacteria"/>
</dbReference>
<organism evidence="3 4">
    <name type="scientific">Ignavibacterium album (strain DSM 19864 / JCM 16511 / NBRC 101810 / Mat9-16)</name>
    <dbReference type="NCBI Taxonomy" id="945713"/>
    <lineage>
        <taxon>Bacteria</taxon>
        <taxon>Pseudomonadati</taxon>
        <taxon>Ignavibacteriota</taxon>
        <taxon>Ignavibacteria</taxon>
        <taxon>Ignavibacteriales</taxon>
        <taxon>Ignavibacteriaceae</taxon>
        <taxon>Ignavibacterium</taxon>
    </lineage>
</organism>